<dbReference type="Proteomes" id="UP000191522">
    <property type="component" value="Unassembled WGS sequence"/>
</dbReference>
<dbReference type="OrthoDB" id="206452at2759"/>
<evidence type="ECO:0000259" key="1">
    <source>
        <dbReference type="Pfam" id="PF08719"/>
    </source>
</evidence>
<dbReference type="CDD" id="cd15457">
    <property type="entry name" value="NADAR"/>
    <property type="match status" value="1"/>
</dbReference>
<sequence>MSLMPFFPSITRLFITYASECLSSSPTANPCGIMYTLPVGSILRCPSHLGCLVQPVFEFSSSIVIEGTTVEDPGLIALVAVNGLSSSMEFMIVCMLAVHAPSTRINMNPSLSTLTVENTVATENDNVVFFWRTREEFGEFSQWFRSSFTYNGIYFSTAEQCMMYNKALIFNDFETANVIRGTPHLHPNEHRKMGIG</sequence>
<dbReference type="Gene3D" id="1.10.357.40">
    <property type="entry name" value="YbiA-like"/>
    <property type="match status" value="1"/>
</dbReference>
<keyword evidence="3" id="KW-1185">Reference proteome</keyword>
<dbReference type="InterPro" id="IPR037238">
    <property type="entry name" value="YbiA-like_sf"/>
</dbReference>
<evidence type="ECO:0000313" key="3">
    <source>
        <dbReference type="Proteomes" id="UP000191522"/>
    </source>
</evidence>
<organism evidence="2 3">
    <name type="scientific">Penicillium decumbens</name>
    <dbReference type="NCBI Taxonomy" id="69771"/>
    <lineage>
        <taxon>Eukaryota</taxon>
        <taxon>Fungi</taxon>
        <taxon>Dikarya</taxon>
        <taxon>Ascomycota</taxon>
        <taxon>Pezizomycotina</taxon>
        <taxon>Eurotiomycetes</taxon>
        <taxon>Eurotiomycetidae</taxon>
        <taxon>Eurotiales</taxon>
        <taxon>Aspergillaceae</taxon>
        <taxon>Penicillium</taxon>
    </lineage>
</organism>
<dbReference type="STRING" id="69771.A0A1V6PL38"/>
<comment type="caution">
    <text evidence="2">The sequence shown here is derived from an EMBL/GenBank/DDBJ whole genome shotgun (WGS) entry which is preliminary data.</text>
</comment>
<feature type="domain" description="NADAR" evidence="1">
    <location>
        <begin position="129"/>
        <end position="194"/>
    </location>
</feature>
<name>A0A1V6PL38_PENDC</name>
<dbReference type="AlphaFoldDB" id="A0A1V6PL38"/>
<dbReference type="EMBL" id="MDYL01000002">
    <property type="protein sequence ID" value="OQD77714.1"/>
    <property type="molecule type" value="Genomic_DNA"/>
</dbReference>
<dbReference type="Pfam" id="PF08719">
    <property type="entry name" value="NADAR"/>
    <property type="match status" value="1"/>
</dbReference>
<proteinExistence type="predicted"/>
<reference evidence="3" key="1">
    <citation type="journal article" date="2017" name="Nat. Microbiol.">
        <title>Global analysis of biosynthetic gene clusters reveals vast potential of secondary metabolite production in Penicillium species.</title>
        <authorList>
            <person name="Nielsen J.C."/>
            <person name="Grijseels S."/>
            <person name="Prigent S."/>
            <person name="Ji B."/>
            <person name="Dainat J."/>
            <person name="Nielsen K.F."/>
            <person name="Frisvad J.C."/>
            <person name="Workman M."/>
            <person name="Nielsen J."/>
        </authorList>
    </citation>
    <scope>NUCLEOTIDE SEQUENCE [LARGE SCALE GENOMIC DNA]</scope>
    <source>
        <strain evidence="3">IBT 11843</strain>
    </source>
</reference>
<protein>
    <recommendedName>
        <fullName evidence="1">NADAR domain-containing protein</fullName>
    </recommendedName>
</protein>
<gene>
    <name evidence="2" type="ORF">PENDEC_c002G06749</name>
</gene>
<dbReference type="InterPro" id="IPR012816">
    <property type="entry name" value="NADAR"/>
</dbReference>
<evidence type="ECO:0000313" key="2">
    <source>
        <dbReference type="EMBL" id="OQD77714.1"/>
    </source>
</evidence>
<accession>A0A1V6PL38</accession>
<dbReference type="SUPFAM" id="SSF143990">
    <property type="entry name" value="YbiA-like"/>
    <property type="match status" value="1"/>
</dbReference>